<gene>
    <name evidence="2" type="ORF">SKAU_G00085400</name>
</gene>
<proteinExistence type="predicted"/>
<sequence length="244" mass="25852">MVISGWSGSWELDEIFHYQLPQEKGRAFPGLLAPSNTSRFAAVHRRLGARNAEASFASGRSRADGSGLTCDRHGPAFVTQVRGRRAARHLSSVPDVYFPPGACMCTFPSGDLINATSGSSRHGTAASTKRSPEGSCHPPPSRPVILRCPFTLPSRSLVRAGTVGDSEGHYSGGISIARRASHACVGPTWKKTKFPKSQSARAVPAPPVSTPYQPGDDRALRSAPTKRTAARPGVPAHELPVAPV</sequence>
<comment type="caution">
    <text evidence="2">The sequence shown here is derived from an EMBL/GenBank/DDBJ whole genome shotgun (WGS) entry which is preliminary data.</text>
</comment>
<organism evidence="2 3">
    <name type="scientific">Synaphobranchus kaupii</name>
    <name type="common">Kaup's arrowtooth eel</name>
    <dbReference type="NCBI Taxonomy" id="118154"/>
    <lineage>
        <taxon>Eukaryota</taxon>
        <taxon>Metazoa</taxon>
        <taxon>Chordata</taxon>
        <taxon>Craniata</taxon>
        <taxon>Vertebrata</taxon>
        <taxon>Euteleostomi</taxon>
        <taxon>Actinopterygii</taxon>
        <taxon>Neopterygii</taxon>
        <taxon>Teleostei</taxon>
        <taxon>Anguilliformes</taxon>
        <taxon>Synaphobranchidae</taxon>
        <taxon>Synaphobranchus</taxon>
    </lineage>
</organism>
<dbReference type="AlphaFoldDB" id="A0A9Q1FVZ7"/>
<feature type="compositionally biased region" description="Polar residues" evidence="1">
    <location>
        <begin position="116"/>
        <end position="129"/>
    </location>
</feature>
<feature type="region of interest" description="Disordered" evidence="1">
    <location>
        <begin position="116"/>
        <end position="142"/>
    </location>
</feature>
<reference evidence="2" key="1">
    <citation type="journal article" date="2023" name="Science">
        <title>Genome structures resolve the early diversification of teleost fishes.</title>
        <authorList>
            <person name="Parey E."/>
            <person name="Louis A."/>
            <person name="Montfort J."/>
            <person name="Bouchez O."/>
            <person name="Roques C."/>
            <person name="Iampietro C."/>
            <person name="Lluch J."/>
            <person name="Castinel A."/>
            <person name="Donnadieu C."/>
            <person name="Desvignes T."/>
            <person name="Floi Bucao C."/>
            <person name="Jouanno E."/>
            <person name="Wen M."/>
            <person name="Mejri S."/>
            <person name="Dirks R."/>
            <person name="Jansen H."/>
            <person name="Henkel C."/>
            <person name="Chen W.J."/>
            <person name="Zahm M."/>
            <person name="Cabau C."/>
            <person name="Klopp C."/>
            <person name="Thompson A.W."/>
            <person name="Robinson-Rechavi M."/>
            <person name="Braasch I."/>
            <person name="Lecointre G."/>
            <person name="Bobe J."/>
            <person name="Postlethwait J.H."/>
            <person name="Berthelot C."/>
            <person name="Roest Crollius H."/>
            <person name="Guiguen Y."/>
        </authorList>
    </citation>
    <scope>NUCLEOTIDE SEQUENCE</scope>
    <source>
        <strain evidence="2">WJC10195</strain>
    </source>
</reference>
<evidence type="ECO:0000313" key="2">
    <source>
        <dbReference type="EMBL" id="KAJ8368512.1"/>
    </source>
</evidence>
<protein>
    <submittedName>
        <fullName evidence="2">Uncharacterized protein</fullName>
    </submittedName>
</protein>
<evidence type="ECO:0000256" key="1">
    <source>
        <dbReference type="SAM" id="MobiDB-lite"/>
    </source>
</evidence>
<dbReference type="EMBL" id="JAINUF010000003">
    <property type="protein sequence ID" value="KAJ8368512.1"/>
    <property type="molecule type" value="Genomic_DNA"/>
</dbReference>
<accession>A0A9Q1FVZ7</accession>
<dbReference type="Proteomes" id="UP001152622">
    <property type="component" value="Chromosome 3"/>
</dbReference>
<name>A0A9Q1FVZ7_SYNKA</name>
<evidence type="ECO:0000313" key="3">
    <source>
        <dbReference type="Proteomes" id="UP001152622"/>
    </source>
</evidence>
<feature type="region of interest" description="Disordered" evidence="1">
    <location>
        <begin position="189"/>
        <end position="244"/>
    </location>
</feature>
<keyword evidence="3" id="KW-1185">Reference proteome</keyword>